<accession>A0ABQ0H0Q8</accession>
<dbReference type="EMBL" id="BAAFZP010000001">
    <property type="protein sequence ID" value="GAB1582500.1"/>
    <property type="molecule type" value="Genomic_DNA"/>
</dbReference>
<proteinExistence type="predicted"/>
<keyword evidence="1" id="KW-0812">Transmembrane</keyword>
<protein>
    <submittedName>
        <fullName evidence="3">SPW repeat protein</fullName>
    </submittedName>
</protein>
<keyword evidence="1" id="KW-0472">Membrane</keyword>
<feature type="transmembrane region" description="Helical" evidence="1">
    <location>
        <begin position="74"/>
        <end position="92"/>
    </location>
</feature>
<dbReference type="RefSeq" id="WP_183430498.1">
    <property type="nucleotide sequence ID" value="NZ_BAAFZP010000001.1"/>
</dbReference>
<dbReference type="InterPro" id="IPR005530">
    <property type="entry name" value="SPW"/>
</dbReference>
<comment type="caution">
    <text evidence="3">The sequence shown here is derived from an EMBL/GenBank/DDBJ whole genome shotgun (WGS) entry which is preliminary data.</text>
</comment>
<keyword evidence="4" id="KW-1185">Reference proteome</keyword>
<feature type="transmembrane region" description="Helical" evidence="1">
    <location>
        <begin position="43"/>
        <end position="62"/>
    </location>
</feature>
<feature type="transmembrane region" description="Helical" evidence="1">
    <location>
        <begin position="21"/>
        <end position="37"/>
    </location>
</feature>
<dbReference type="Pfam" id="PF03779">
    <property type="entry name" value="SPW"/>
    <property type="match status" value="1"/>
</dbReference>
<dbReference type="Proteomes" id="UP001628091">
    <property type="component" value="Unassembled WGS sequence"/>
</dbReference>
<organism evidence="3 4">
    <name type="scientific">Phyllobacterium phragmitis</name>
    <dbReference type="NCBI Taxonomy" id="2670329"/>
    <lineage>
        <taxon>Bacteria</taxon>
        <taxon>Pseudomonadati</taxon>
        <taxon>Pseudomonadota</taxon>
        <taxon>Alphaproteobacteria</taxon>
        <taxon>Hyphomicrobiales</taxon>
        <taxon>Phyllobacteriaceae</taxon>
        <taxon>Phyllobacterium</taxon>
    </lineage>
</organism>
<evidence type="ECO:0000313" key="3">
    <source>
        <dbReference type="EMBL" id="GAB1582500.1"/>
    </source>
</evidence>
<evidence type="ECO:0000259" key="2">
    <source>
        <dbReference type="Pfam" id="PF03779"/>
    </source>
</evidence>
<name>A0ABQ0H0Q8_9HYPH</name>
<sequence>MATTNDMGRMGLMQHRSWEDIAMMALGAIVFLSPFFYPLGGNVAIVLSAVIAGAVIMAVGIMEMVSLRRWEEMLAFLAGLWMIIAPYALSYMGPLRTWHVALGLVVALLAAFQMWQDRNRRFDT</sequence>
<feature type="transmembrane region" description="Helical" evidence="1">
    <location>
        <begin position="98"/>
        <end position="115"/>
    </location>
</feature>
<evidence type="ECO:0000256" key="1">
    <source>
        <dbReference type="SAM" id="Phobius"/>
    </source>
</evidence>
<feature type="domain" description="SPW repeat-containing integral membrane" evidence="2">
    <location>
        <begin position="18"/>
        <end position="111"/>
    </location>
</feature>
<keyword evidence="1" id="KW-1133">Transmembrane helix</keyword>
<gene>
    <name evidence="3" type="ORF">PPNSA23_24430</name>
</gene>
<evidence type="ECO:0000313" key="4">
    <source>
        <dbReference type="Proteomes" id="UP001628091"/>
    </source>
</evidence>
<reference evidence="3 4" key="1">
    <citation type="submission" date="2024-10" db="EMBL/GenBank/DDBJ databases">
        <title>Isolation, draft genome sequencing and identification of Phyllobacterium sp. NSA23, isolated from leaf soil.</title>
        <authorList>
            <person name="Akita H."/>
        </authorList>
    </citation>
    <scope>NUCLEOTIDE SEQUENCE [LARGE SCALE GENOMIC DNA]</scope>
    <source>
        <strain evidence="3 4">NSA23</strain>
    </source>
</reference>